<dbReference type="EMBL" id="BAEQ01000018">
    <property type="protein sequence ID" value="GAC27992.1"/>
    <property type="molecule type" value="Genomic_DNA"/>
</dbReference>
<dbReference type="OrthoDB" id="9800167at2"/>
<evidence type="ECO:0000313" key="3">
    <source>
        <dbReference type="Proteomes" id="UP000006251"/>
    </source>
</evidence>
<dbReference type="InterPro" id="IPR005804">
    <property type="entry name" value="FA_desaturase_dom"/>
</dbReference>
<gene>
    <name evidence="2" type="ORF">GPAL_1113</name>
</gene>
<organism evidence="2 3">
    <name type="scientific">Brumicola pallidula DSM 14239 = ACAM 615</name>
    <dbReference type="NCBI Taxonomy" id="1121922"/>
    <lineage>
        <taxon>Bacteria</taxon>
        <taxon>Pseudomonadati</taxon>
        <taxon>Pseudomonadota</taxon>
        <taxon>Gammaproteobacteria</taxon>
        <taxon>Alteromonadales</taxon>
        <taxon>Alteromonadaceae</taxon>
        <taxon>Brumicola</taxon>
    </lineage>
</organism>
<evidence type="ECO:0000313" key="2">
    <source>
        <dbReference type="EMBL" id="GAC27992.1"/>
    </source>
</evidence>
<accession>K6ZCB5</accession>
<reference evidence="3" key="1">
    <citation type="journal article" date="2014" name="Environ. Microbiol.">
        <title>Comparative genomics of the marine bacterial genus Glaciecola reveals the high degree of genomic diversity and genomic characteristic for cold adaptation.</title>
        <authorList>
            <person name="Qin Q.L."/>
            <person name="Xie B.B."/>
            <person name="Yu Y."/>
            <person name="Shu Y.L."/>
            <person name="Rong J.C."/>
            <person name="Zhang Y.J."/>
            <person name="Zhao D.L."/>
            <person name="Chen X.L."/>
            <person name="Zhang X.Y."/>
            <person name="Chen B."/>
            <person name="Zhou B.C."/>
            <person name="Zhang Y.Z."/>
        </authorList>
    </citation>
    <scope>NUCLEOTIDE SEQUENCE [LARGE SCALE GENOMIC DNA]</scope>
    <source>
        <strain evidence="3">ACAM 615</strain>
    </source>
</reference>
<dbReference type="STRING" id="1121922.GCA_000428905_00047"/>
<dbReference type="AlphaFoldDB" id="K6ZCB5"/>
<keyword evidence="3" id="KW-1185">Reference proteome</keyword>
<evidence type="ECO:0000259" key="1">
    <source>
        <dbReference type="Pfam" id="PF00487"/>
    </source>
</evidence>
<sequence>MISLAFAVSVIWPYRPSYVFSIVLLANRQLSLAILMHDAAHYMLFKNQKVNRWIGSTFCRAVVIADLDAYRTYHLQHHKDSGTQDDPDYLNYKNYPVTHASFLRKAARDLSDTTALKIFWSLLLMNAGDT</sequence>
<dbReference type="Pfam" id="PF00487">
    <property type="entry name" value="FA_desaturase"/>
    <property type="match status" value="1"/>
</dbReference>
<dbReference type="GO" id="GO:0006629">
    <property type="term" value="P:lipid metabolic process"/>
    <property type="evidence" value="ECO:0007669"/>
    <property type="project" value="InterPro"/>
</dbReference>
<dbReference type="Proteomes" id="UP000006251">
    <property type="component" value="Unassembled WGS sequence"/>
</dbReference>
<protein>
    <recommendedName>
        <fullName evidence="1">Fatty acid desaturase domain-containing protein</fullName>
    </recommendedName>
</protein>
<proteinExistence type="predicted"/>
<comment type="caution">
    <text evidence="2">The sequence shown here is derived from an EMBL/GenBank/DDBJ whole genome shotgun (WGS) entry which is preliminary data.</text>
</comment>
<feature type="domain" description="Fatty acid desaturase" evidence="1">
    <location>
        <begin position="18"/>
        <end position="123"/>
    </location>
</feature>
<name>K6ZCB5_9ALTE</name>
<dbReference type="RefSeq" id="WP_006009830.1">
    <property type="nucleotide sequence ID" value="NZ_BAEQ01000018.1"/>
</dbReference>